<evidence type="ECO:0000313" key="1">
    <source>
        <dbReference type="EnsemblProtists" id="HpaP801969"/>
    </source>
</evidence>
<proteinExistence type="predicted"/>
<name>M4B6R8_HYAAE</name>
<dbReference type="EMBL" id="JH598637">
    <property type="status" value="NOT_ANNOTATED_CDS"/>
    <property type="molecule type" value="Genomic_DNA"/>
</dbReference>
<organism evidence="1 2">
    <name type="scientific">Hyaloperonospora arabidopsidis (strain Emoy2)</name>
    <name type="common">Downy mildew agent</name>
    <name type="synonym">Peronospora arabidopsidis</name>
    <dbReference type="NCBI Taxonomy" id="559515"/>
    <lineage>
        <taxon>Eukaryota</taxon>
        <taxon>Sar</taxon>
        <taxon>Stramenopiles</taxon>
        <taxon>Oomycota</taxon>
        <taxon>Peronosporomycetes</taxon>
        <taxon>Peronosporales</taxon>
        <taxon>Peronosporaceae</taxon>
        <taxon>Hyaloperonospora</taxon>
    </lineage>
</organism>
<evidence type="ECO:0000313" key="2">
    <source>
        <dbReference type="Proteomes" id="UP000011713"/>
    </source>
</evidence>
<dbReference type="EnsemblProtists" id="HpaT801969">
    <property type="protein sequence ID" value="HpaP801969"/>
    <property type="gene ID" value="HpaG801969"/>
</dbReference>
<dbReference type="VEuPathDB" id="FungiDB:HpaG801969"/>
<accession>M4B6R8</accession>
<dbReference type="Proteomes" id="UP000011713">
    <property type="component" value="Unassembled WGS sequence"/>
</dbReference>
<sequence length="400" mass="43573">MDLKAASISAPSLSPILRQETQVSHVVEGTTGEGDGVVVVLKARLDLKVCRRFWDRPLLLVLHMTPKEDAVQVAQGDNDDVSLDIRDRESFGPPLLQDEYASSQLVSLTREQAQPTLLMTRCIEQHIVVTKPLRLALESRELAGQRVGILARVSNKNRSLALSVRNLCLHLDQSLSGQNAEMCRFRIVGSDKVLTPVVLQPQERYSFLFVLEPAETSMLHASPGLEGDNEVKVAPPVLHFATTPTPQHTSLTLSWKPITGSVDATTETCTIDWHPKVPSEVFTSLLNGEDKLQICIRKLVTNLLQQEKTLYADFKCVRLLPNSVLQMTVAPFASSVSIGVAVPASVAVVNRSLRTGFDLTLVHPSQVTGVIDGNNCAASVVVGFEGSQRLGYVGLTCAIS</sequence>
<protein>
    <submittedName>
        <fullName evidence="1">Uncharacterized protein</fullName>
    </submittedName>
</protein>
<dbReference type="OMA" id="TETCTID"/>
<reference evidence="2" key="1">
    <citation type="journal article" date="2010" name="Science">
        <title>Signatures of adaptation to obligate biotrophy in the Hyaloperonospora arabidopsidis genome.</title>
        <authorList>
            <person name="Baxter L."/>
            <person name="Tripathy S."/>
            <person name="Ishaque N."/>
            <person name="Boot N."/>
            <person name="Cabral A."/>
            <person name="Kemen E."/>
            <person name="Thines M."/>
            <person name="Ah-Fong A."/>
            <person name="Anderson R."/>
            <person name="Badejoko W."/>
            <person name="Bittner-Eddy P."/>
            <person name="Boore J.L."/>
            <person name="Chibucos M.C."/>
            <person name="Coates M."/>
            <person name="Dehal P."/>
            <person name="Delehaunty K."/>
            <person name="Dong S."/>
            <person name="Downton P."/>
            <person name="Dumas B."/>
            <person name="Fabro G."/>
            <person name="Fronick C."/>
            <person name="Fuerstenberg S.I."/>
            <person name="Fulton L."/>
            <person name="Gaulin E."/>
            <person name="Govers F."/>
            <person name="Hughes L."/>
            <person name="Humphray S."/>
            <person name="Jiang R.H."/>
            <person name="Judelson H."/>
            <person name="Kamoun S."/>
            <person name="Kyung K."/>
            <person name="Meijer H."/>
            <person name="Minx P."/>
            <person name="Morris P."/>
            <person name="Nelson J."/>
            <person name="Phuntumart V."/>
            <person name="Qutob D."/>
            <person name="Rehmany A."/>
            <person name="Rougon-Cardoso A."/>
            <person name="Ryden P."/>
            <person name="Torto-Alalibo T."/>
            <person name="Studholme D."/>
            <person name="Wang Y."/>
            <person name="Win J."/>
            <person name="Wood J."/>
            <person name="Clifton S.W."/>
            <person name="Rogers J."/>
            <person name="Van den Ackerveken G."/>
            <person name="Jones J.D."/>
            <person name="McDowell J.M."/>
            <person name="Beynon J."/>
            <person name="Tyler B.M."/>
        </authorList>
    </citation>
    <scope>NUCLEOTIDE SEQUENCE [LARGE SCALE GENOMIC DNA]</scope>
    <source>
        <strain evidence="2">Emoy2</strain>
    </source>
</reference>
<dbReference type="InParanoid" id="M4B6R8"/>
<reference evidence="1" key="2">
    <citation type="submission" date="2015-06" db="UniProtKB">
        <authorList>
            <consortium name="EnsemblProtists"/>
        </authorList>
    </citation>
    <scope>IDENTIFICATION</scope>
    <source>
        <strain evidence="1">Emoy2</strain>
    </source>
</reference>
<dbReference type="HOGENOM" id="CLU_040257_0_0_1"/>
<keyword evidence="2" id="KW-1185">Reference proteome</keyword>
<dbReference type="eggNOG" id="ENOG502S7J5">
    <property type="taxonomic scope" value="Eukaryota"/>
</dbReference>
<dbReference type="AlphaFoldDB" id="M4B6R8"/>